<evidence type="ECO:0008006" key="3">
    <source>
        <dbReference type="Google" id="ProtNLM"/>
    </source>
</evidence>
<name>A0ABR6X0J3_9BURK</name>
<keyword evidence="2" id="KW-1185">Reference proteome</keyword>
<gene>
    <name evidence="1" type="ORF">H8K52_02290</name>
</gene>
<protein>
    <recommendedName>
        <fullName evidence="3">McrBC 5-methylcytosine restriction system component</fullName>
    </recommendedName>
</protein>
<dbReference type="RefSeq" id="WP_186921039.1">
    <property type="nucleotide sequence ID" value="NZ_JACOFW010000002.1"/>
</dbReference>
<dbReference type="Proteomes" id="UP000648257">
    <property type="component" value="Unassembled WGS sequence"/>
</dbReference>
<dbReference type="EMBL" id="JACOFW010000002">
    <property type="protein sequence ID" value="MBC3806173.1"/>
    <property type="molecule type" value="Genomic_DNA"/>
</dbReference>
<proteinExistence type="predicted"/>
<evidence type="ECO:0000313" key="1">
    <source>
        <dbReference type="EMBL" id="MBC3806173.1"/>
    </source>
</evidence>
<reference evidence="1 2" key="1">
    <citation type="submission" date="2020-08" db="EMBL/GenBank/DDBJ databases">
        <title>Novel species isolated from subtropical streams in China.</title>
        <authorList>
            <person name="Lu H."/>
        </authorList>
    </citation>
    <scope>NUCLEOTIDE SEQUENCE [LARGE SCALE GENOMIC DNA]</scope>
    <source>
        <strain evidence="1 2">KACC 16656</strain>
    </source>
</reference>
<evidence type="ECO:0000313" key="2">
    <source>
        <dbReference type="Proteomes" id="UP000648257"/>
    </source>
</evidence>
<organism evidence="1 2">
    <name type="scientific">Undibacterium seohonense</name>
    <dbReference type="NCBI Taxonomy" id="1344950"/>
    <lineage>
        <taxon>Bacteria</taxon>
        <taxon>Pseudomonadati</taxon>
        <taxon>Pseudomonadota</taxon>
        <taxon>Betaproteobacteria</taxon>
        <taxon>Burkholderiales</taxon>
        <taxon>Oxalobacteraceae</taxon>
        <taxon>Undibacterium</taxon>
    </lineage>
</organism>
<sequence>MKKFNDIFCELPCLTEQSKLFSGLELQKKIFKKVDKFYLAQALQKFVNYNAKSFEFLGITPSIVGIDQDVSICFRTSEFVGTVPLRAPDTGKQIGDFVVVPRFIARDRYADYVEILNLLDNQIEAQFIESLPLKSGYHFRPPLYLEAVKFVDYLTELSKTHWQKFSRIEKIAQAPVGQVNWNKYIANQFKVENQQRYPVTTNVMTVFHAEYAQLAYVFGLCKNEINSPRTPVSLKLRIKRKLEVLEEKLYFHRPIKTDRLIERPSDLPIVNGCKQQANRVLSYQANIGTAWRADFSDVFEKFVQHLFIAVAKQIGGSFFANFRINRDSQRHYTWELHHLEPDGIFKKNDSLLYIDAKYKSHLLNRTSGSEQLKTDYRHDLHQVLGYASFDTCSEKQAILCYPSNQLEVTETVYLNRINQTEIRLKILGIPLRADVISEAKRFLIENVFRFEGESA</sequence>
<comment type="caution">
    <text evidence="1">The sequence shown here is derived from an EMBL/GenBank/DDBJ whole genome shotgun (WGS) entry which is preliminary data.</text>
</comment>
<accession>A0ABR6X0J3</accession>